<dbReference type="PATRIC" id="fig|914150.5.peg.209"/>
<dbReference type="PANTHER" id="PTHR33973">
    <property type="entry name" value="OS07G0153300 PROTEIN"/>
    <property type="match status" value="1"/>
</dbReference>
<accession>A0A0F6RBJ3</accession>
<organism evidence="1 2">
    <name type="scientific">Kangiella geojedonensis</name>
    <dbReference type="NCBI Taxonomy" id="914150"/>
    <lineage>
        <taxon>Bacteria</taxon>
        <taxon>Pseudomonadati</taxon>
        <taxon>Pseudomonadota</taxon>
        <taxon>Gammaproteobacteria</taxon>
        <taxon>Kangiellales</taxon>
        <taxon>Kangiellaceae</taxon>
        <taxon>Kangiella</taxon>
    </lineage>
</organism>
<dbReference type="RefSeq" id="WP_046562208.1">
    <property type="nucleotide sequence ID" value="NZ_CP010975.1"/>
</dbReference>
<dbReference type="Proteomes" id="UP000034071">
    <property type="component" value="Chromosome"/>
</dbReference>
<sequence>MLNNSVVKGWVRHRRYAPKPHLFEYDMKWTLLDLDEVENQFKLSRLWSVEKYNIVSYRAKDFHQNSTNESEEITSPKSNKQNIIKTIKTRTGKEFEGKVYMMSHLRNYGYNFNSVCFYYCYDLDETLAFIVSEITNTPWGERHSYVFDCANEESSKCGKVYQYSFKKEFHVSPFIQMDMLYRWTFKVAKDELRVHMAVLTTEGKKYFDATFTGKLLPLTTSSMRKYGVSHALQPHKMSFLIYWQALKLWLKRLKVFDHPKHSQ</sequence>
<dbReference type="KEGG" id="kge:TQ33_0205"/>
<proteinExistence type="predicted"/>
<dbReference type="PANTHER" id="PTHR33973:SF4">
    <property type="entry name" value="OS07G0153300 PROTEIN"/>
    <property type="match status" value="1"/>
</dbReference>
<dbReference type="Pfam" id="PF07103">
    <property type="entry name" value="DUF1365"/>
    <property type="match status" value="1"/>
</dbReference>
<dbReference type="AlphaFoldDB" id="A0A0F6RBJ3"/>
<dbReference type="InterPro" id="IPR010775">
    <property type="entry name" value="DUF1365"/>
</dbReference>
<dbReference type="STRING" id="914150.TQ33_0205"/>
<evidence type="ECO:0000313" key="1">
    <source>
        <dbReference type="EMBL" id="AKE51196.1"/>
    </source>
</evidence>
<name>A0A0F6RBJ3_9GAMM</name>
<evidence type="ECO:0000313" key="2">
    <source>
        <dbReference type="Proteomes" id="UP000034071"/>
    </source>
</evidence>
<dbReference type="HOGENOM" id="CLU_065913_0_0_6"/>
<keyword evidence="2" id="KW-1185">Reference proteome</keyword>
<protein>
    <submittedName>
        <fullName evidence="1">Chromosome partitioning protein ParA</fullName>
    </submittedName>
</protein>
<gene>
    <name evidence="1" type="ORF">TQ33_0205</name>
</gene>
<reference evidence="1 2" key="1">
    <citation type="submission" date="2015-02" db="EMBL/GenBank/DDBJ databases">
        <title>Complete genome sequence of Kangiella geojedonensis strain YCS-5T.</title>
        <authorList>
            <person name="Kim K.M."/>
        </authorList>
    </citation>
    <scope>NUCLEOTIDE SEQUENCE [LARGE SCALE GENOMIC DNA]</scope>
    <source>
        <strain evidence="1 2">YCS-5</strain>
    </source>
</reference>
<dbReference type="EMBL" id="CP010975">
    <property type="protein sequence ID" value="AKE51196.1"/>
    <property type="molecule type" value="Genomic_DNA"/>
</dbReference>